<proteinExistence type="predicted"/>
<name>A0A1M7G6Y7_9ACTN</name>
<evidence type="ECO:0000313" key="2">
    <source>
        <dbReference type="EMBL" id="SHM12011.1"/>
    </source>
</evidence>
<dbReference type="GO" id="GO:0003700">
    <property type="term" value="F:DNA-binding transcription factor activity"/>
    <property type="evidence" value="ECO:0007669"/>
    <property type="project" value="InterPro"/>
</dbReference>
<sequence>MPAGPHDVLELAMDGLFRRRGVLDPSRVVPGLGASLSESLALGYLATGACVQHELGSYLGLEKSTVSRLVAGMTEKGWVERGRDPDNRRFQKVVLTGPGRLAAAQIAEAMRQRHERWLAALTPEEQQALAIGLPALVRAMTAELGADE</sequence>
<dbReference type="PRINTS" id="PR00598">
    <property type="entry name" value="HTHMARR"/>
</dbReference>
<dbReference type="Gene3D" id="1.10.10.10">
    <property type="entry name" value="Winged helix-like DNA-binding domain superfamily/Winged helix DNA-binding domain"/>
    <property type="match status" value="1"/>
</dbReference>
<dbReference type="InterPro" id="IPR036388">
    <property type="entry name" value="WH-like_DNA-bd_sf"/>
</dbReference>
<keyword evidence="2" id="KW-0238">DNA-binding</keyword>
<dbReference type="STRING" id="310782.SAMN05216499_108167"/>
<dbReference type="RefSeq" id="WP_073498404.1">
    <property type="nucleotide sequence ID" value="NZ_FRBI01000008.1"/>
</dbReference>
<accession>A0A1M7G6Y7</accession>
<dbReference type="PANTHER" id="PTHR33164:SF57">
    <property type="entry name" value="MARR-FAMILY TRANSCRIPTIONAL REGULATOR"/>
    <property type="match status" value="1"/>
</dbReference>
<dbReference type="Proteomes" id="UP000184111">
    <property type="component" value="Unassembled WGS sequence"/>
</dbReference>
<dbReference type="InterPro" id="IPR039422">
    <property type="entry name" value="MarR/SlyA-like"/>
</dbReference>
<reference evidence="2 3" key="1">
    <citation type="submission" date="2016-11" db="EMBL/GenBank/DDBJ databases">
        <authorList>
            <person name="Jaros S."/>
            <person name="Januszkiewicz K."/>
            <person name="Wedrychowicz H."/>
        </authorList>
    </citation>
    <scope>NUCLEOTIDE SEQUENCE [LARGE SCALE GENOMIC DNA]</scope>
    <source>
        <strain evidence="2 3">CGMCC 4.2025</strain>
    </source>
</reference>
<evidence type="ECO:0000313" key="3">
    <source>
        <dbReference type="Proteomes" id="UP000184111"/>
    </source>
</evidence>
<gene>
    <name evidence="2" type="ORF">SAMN05216499_108167</name>
</gene>
<dbReference type="InterPro" id="IPR036390">
    <property type="entry name" value="WH_DNA-bd_sf"/>
</dbReference>
<feature type="domain" description="HTH marR-type" evidence="1">
    <location>
        <begin position="6"/>
        <end position="138"/>
    </location>
</feature>
<keyword evidence="3" id="KW-1185">Reference proteome</keyword>
<dbReference type="Pfam" id="PF12802">
    <property type="entry name" value="MarR_2"/>
    <property type="match status" value="1"/>
</dbReference>
<dbReference type="PROSITE" id="PS50995">
    <property type="entry name" value="HTH_MARR_2"/>
    <property type="match status" value="1"/>
</dbReference>
<protein>
    <submittedName>
        <fullName evidence="2">DNA-binding transcriptional regulator, MarR family</fullName>
    </submittedName>
</protein>
<dbReference type="EMBL" id="FRBI01000008">
    <property type="protein sequence ID" value="SHM12011.1"/>
    <property type="molecule type" value="Genomic_DNA"/>
</dbReference>
<dbReference type="GO" id="GO:0006950">
    <property type="term" value="P:response to stress"/>
    <property type="evidence" value="ECO:0007669"/>
    <property type="project" value="TreeGrafter"/>
</dbReference>
<evidence type="ECO:0000259" key="1">
    <source>
        <dbReference type="PROSITE" id="PS50995"/>
    </source>
</evidence>
<dbReference type="AlphaFoldDB" id="A0A1M7G6Y7"/>
<dbReference type="GO" id="GO:0003677">
    <property type="term" value="F:DNA binding"/>
    <property type="evidence" value="ECO:0007669"/>
    <property type="project" value="UniProtKB-KW"/>
</dbReference>
<organism evidence="2 3">
    <name type="scientific">Actinacidiphila paucisporea</name>
    <dbReference type="NCBI Taxonomy" id="310782"/>
    <lineage>
        <taxon>Bacteria</taxon>
        <taxon>Bacillati</taxon>
        <taxon>Actinomycetota</taxon>
        <taxon>Actinomycetes</taxon>
        <taxon>Kitasatosporales</taxon>
        <taxon>Streptomycetaceae</taxon>
        <taxon>Actinacidiphila</taxon>
    </lineage>
</organism>
<dbReference type="SMART" id="SM00347">
    <property type="entry name" value="HTH_MARR"/>
    <property type="match status" value="1"/>
</dbReference>
<dbReference type="InterPro" id="IPR000835">
    <property type="entry name" value="HTH_MarR-typ"/>
</dbReference>
<dbReference type="OrthoDB" id="3830756at2"/>
<dbReference type="PANTHER" id="PTHR33164">
    <property type="entry name" value="TRANSCRIPTIONAL REGULATOR, MARR FAMILY"/>
    <property type="match status" value="1"/>
</dbReference>
<dbReference type="SUPFAM" id="SSF46785">
    <property type="entry name" value="Winged helix' DNA-binding domain"/>
    <property type="match status" value="1"/>
</dbReference>